<evidence type="ECO:0000256" key="2">
    <source>
        <dbReference type="SAM" id="Phobius"/>
    </source>
</evidence>
<dbReference type="Pfam" id="PF20151">
    <property type="entry name" value="DUF6533"/>
    <property type="match status" value="1"/>
</dbReference>
<keyword evidence="2" id="KW-0812">Transmembrane</keyword>
<dbReference type="EMBL" id="KN837214">
    <property type="protein sequence ID" value="KIJ33323.1"/>
    <property type="molecule type" value="Genomic_DNA"/>
</dbReference>
<dbReference type="AlphaFoldDB" id="A0A0C9TSQ7"/>
<protein>
    <recommendedName>
        <fullName evidence="3">DUF6533 domain-containing protein</fullName>
    </recommendedName>
</protein>
<dbReference type="HOGENOM" id="CLU_065006_0_2_1"/>
<evidence type="ECO:0000259" key="3">
    <source>
        <dbReference type="Pfam" id="PF20151"/>
    </source>
</evidence>
<feature type="compositionally biased region" description="Polar residues" evidence="1">
    <location>
        <begin position="344"/>
        <end position="361"/>
    </location>
</feature>
<gene>
    <name evidence="4" type="ORF">M422DRAFT_264711</name>
</gene>
<name>A0A0C9TSQ7_SPHS4</name>
<feature type="transmembrane region" description="Helical" evidence="2">
    <location>
        <begin position="117"/>
        <end position="135"/>
    </location>
</feature>
<keyword evidence="2" id="KW-0472">Membrane</keyword>
<feature type="region of interest" description="Disordered" evidence="1">
    <location>
        <begin position="342"/>
        <end position="361"/>
    </location>
</feature>
<feature type="domain" description="DUF6533" evidence="3">
    <location>
        <begin position="33"/>
        <end position="73"/>
    </location>
</feature>
<organism evidence="4 5">
    <name type="scientific">Sphaerobolus stellatus (strain SS14)</name>
    <dbReference type="NCBI Taxonomy" id="990650"/>
    <lineage>
        <taxon>Eukaryota</taxon>
        <taxon>Fungi</taxon>
        <taxon>Dikarya</taxon>
        <taxon>Basidiomycota</taxon>
        <taxon>Agaricomycotina</taxon>
        <taxon>Agaricomycetes</taxon>
        <taxon>Phallomycetidae</taxon>
        <taxon>Geastrales</taxon>
        <taxon>Sphaerobolaceae</taxon>
        <taxon>Sphaerobolus</taxon>
    </lineage>
</organism>
<evidence type="ECO:0000313" key="5">
    <source>
        <dbReference type="Proteomes" id="UP000054279"/>
    </source>
</evidence>
<feature type="transmembrane region" description="Helical" evidence="2">
    <location>
        <begin position="64"/>
        <end position="97"/>
    </location>
</feature>
<sequence length="361" mass="39502">MSSNSTLPHPQVDPLVVQEIYSSQLAQVLNEYATCVALTYEALLTFHRQVELVWSKKGSFGSILYLLALYTTLFFIIILLIFQFGTGPLWCISYSLMSRGLQLITTFSRICNFLADLGNILGIISFTAIHGLLILRVYAISGGNKPIVSFLVLALAARGALVVATIPESQCTSSVGGLAVKEVQDLEQNTQLILAGVDLTQNTLAAVIDATSVLVTLYYARNSPERALLGIPTITDLLLKHGILRFLIIFTWELKLAIGTKLIPSHFANLDSVLQLCISTILVCRFVLDLRGLNDWYGGTSDLEGSRQFSLFKAVGQRIHEDVLNDFALTSHLTSANDVIDSVQPGQNQGDPWSISTLPQV</sequence>
<dbReference type="InterPro" id="IPR045340">
    <property type="entry name" value="DUF6533"/>
</dbReference>
<evidence type="ECO:0000256" key="1">
    <source>
        <dbReference type="SAM" id="MobiDB-lite"/>
    </source>
</evidence>
<dbReference type="Proteomes" id="UP000054279">
    <property type="component" value="Unassembled WGS sequence"/>
</dbReference>
<accession>A0A0C9TSQ7</accession>
<feature type="transmembrane region" description="Helical" evidence="2">
    <location>
        <begin position="147"/>
        <end position="166"/>
    </location>
</feature>
<keyword evidence="2" id="KW-1133">Transmembrane helix</keyword>
<reference evidence="4 5" key="1">
    <citation type="submission" date="2014-06" db="EMBL/GenBank/DDBJ databases">
        <title>Evolutionary Origins and Diversification of the Mycorrhizal Mutualists.</title>
        <authorList>
            <consortium name="DOE Joint Genome Institute"/>
            <consortium name="Mycorrhizal Genomics Consortium"/>
            <person name="Kohler A."/>
            <person name="Kuo A."/>
            <person name="Nagy L.G."/>
            <person name="Floudas D."/>
            <person name="Copeland A."/>
            <person name="Barry K.W."/>
            <person name="Cichocki N."/>
            <person name="Veneault-Fourrey C."/>
            <person name="LaButti K."/>
            <person name="Lindquist E.A."/>
            <person name="Lipzen A."/>
            <person name="Lundell T."/>
            <person name="Morin E."/>
            <person name="Murat C."/>
            <person name="Riley R."/>
            <person name="Ohm R."/>
            <person name="Sun H."/>
            <person name="Tunlid A."/>
            <person name="Henrissat B."/>
            <person name="Grigoriev I.V."/>
            <person name="Hibbett D.S."/>
            <person name="Martin F."/>
        </authorList>
    </citation>
    <scope>NUCLEOTIDE SEQUENCE [LARGE SCALE GENOMIC DNA]</scope>
    <source>
        <strain evidence="4 5">SS14</strain>
    </source>
</reference>
<keyword evidence="5" id="KW-1185">Reference proteome</keyword>
<evidence type="ECO:0000313" key="4">
    <source>
        <dbReference type="EMBL" id="KIJ33323.1"/>
    </source>
</evidence>
<proteinExistence type="predicted"/>